<organism evidence="1 2">
    <name type="scientific">Oceanipulchritudo coccoides</name>
    <dbReference type="NCBI Taxonomy" id="2706888"/>
    <lineage>
        <taxon>Bacteria</taxon>
        <taxon>Pseudomonadati</taxon>
        <taxon>Verrucomicrobiota</taxon>
        <taxon>Opitutia</taxon>
        <taxon>Puniceicoccales</taxon>
        <taxon>Oceanipulchritudinaceae</taxon>
        <taxon>Oceanipulchritudo</taxon>
    </lineage>
</organism>
<name>A0A6B2LZV9_9BACT</name>
<dbReference type="AlphaFoldDB" id="A0A6B2LZV9"/>
<evidence type="ECO:0000313" key="2">
    <source>
        <dbReference type="Proteomes" id="UP000478417"/>
    </source>
</evidence>
<accession>A0A6B2LZV9</accession>
<evidence type="ECO:0000313" key="1">
    <source>
        <dbReference type="EMBL" id="NDV61035.1"/>
    </source>
</evidence>
<dbReference type="Proteomes" id="UP000478417">
    <property type="component" value="Unassembled WGS sequence"/>
</dbReference>
<evidence type="ECO:0008006" key="3">
    <source>
        <dbReference type="Google" id="ProtNLM"/>
    </source>
</evidence>
<keyword evidence="2" id="KW-1185">Reference proteome</keyword>
<sequence>MAFFSRLLWIGAALIVVASGCVRVKTDPIKIEPIYVEITINHRVQKELDDVFADLDKASETTDYLPLPDETISPNN</sequence>
<dbReference type="PROSITE" id="PS51257">
    <property type="entry name" value="PROKAR_LIPOPROTEIN"/>
    <property type="match status" value="1"/>
</dbReference>
<gene>
    <name evidence="1" type="ORF">G0Q06_01080</name>
</gene>
<reference evidence="1 2" key="1">
    <citation type="submission" date="2020-02" db="EMBL/GenBank/DDBJ databases">
        <title>Albibacoteraceae fam. nov., the first described family within the subdivision 4 Verrucomicrobia.</title>
        <authorList>
            <person name="Xi F."/>
        </authorList>
    </citation>
    <scope>NUCLEOTIDE SEQUENCE [LARGE SCALE GENOMIC DNA]</scope>
    <source>
        <strain evidence="1 2">CK1056</strain>
    </source>
</reference>
<protein>
    <recommendedName>
        <fullName evidence="3">YnbE-like lipoprotein</fullName>
    </recommendedName>
</protein>
<comment type="caution">
    <text evidence="1">The sequence shown here is derived from an EMBL/GenBank/DDBJ whole genome shotgun (WGS) entry which is preliminary data.</text>
</comment>
<dbReference type="EMBL" id="JAAGNX010000001">
    <property type="protein sequence ID" value="NDV61035.1"/>
    <property type="molecule type" value="Genomic_DNA"/>
</dbReference>
<dbReference type="RefSeq" id="WP_163961592.1">
    <property type="nucleotide sequence ID" value="NZ_JAAGNX010000001.1"/>
</dbReference>
<proteinExistence type="predicted"/>